<accession>A0ABD1RUM1</accession>
<keyword evidence="3" id="KW-1185">Reference proteome</keyword>
<dbReference type="Proteomes" id="UP001604336">
    <property type="component" value="Unassembled WGS sequence"/>
</dbReference>
<comment type="caution">
    <text evidence="2">The sequence shown here is derived from an EMBL/GenBank/DDBJ whole genome shotgun (WGS) entry which is preliminary data.</text>
</comment>
<dbReference type="EMBL" id="JBFOLK010000008">
    <property type="protein sequence ID" value="KAL2490704.1"/>
    <property type="molecule type" value="Genomic_DNA"/>
</dbReference>
<evidence type="ECO:0000313" key="3">
    <source>
        <dbReference type="Proteomes" id="UP001604336"/>
    </source>
</evidence>
<feature type="region of interest" description="Disordered" evidence="1">
    <location>
        <begin position="1"/>
        <end position="36"/>
    </location>
</feature>
<reference evidence="3" key="1">
    <citation type="submission" date="2024-07" db="EMBL/GenBank/DDBJ databases">
        <title>Two chromosome-level genome assemblies of Korean endemic species Abeliophyllum distichum and Forsythia ovata (Oleaceae).</title>
        <authorList>
            <person name="Jang H."/>
        </authorList>
    </citation>
    <scope>NUCLEOTIDE SEQUENCE [LARGE SCALE GENOMIC DNA]</scope>
</reference>
<dbReference type="AlphaFoldDB" id="A0ABD1RUM1"/>
<organism evidence="2 3">
    <name type="scientific">Abeliophyllum distichum</name>
    <dbReference type="NCBI Taxonomy" id="126358"/>
    <lineage>
        <taxon>Eukaryota</taxon>
        <taxon>Viridiplantae</taxon>
        <taxon>Streptophyta</taxon>
        <taxon>Embryophyta</taxon>
        <taxon>Tracheophyta</taxon>
        <taxon>Spermatophyta</taxon>
        <taxon>Magnoliopsida</taxon>
        <taxon>eudicotyledons</taxon>
        <taxon>Gunneridae</taxon>
        <taxon>Pentapetalae</taxon>
        <taxon>asterids</taxon>
        <taxon>lamiids</taxon>
        <taxon>Lamiales</taxon>
        <taxon>Oleaceae</taxon>
        <taxon>Forsythieae</taxon>
        <taxon>Abeliophyllum</taxon>
    </lineage>
</organism>
<evidence type="ECO:0000313" key="2">
    <source>
        <dbReference type="EMBL" id="KAL2490704.1"/>
    </source>
</evidence>
<protein>
    <submittedName>
        <fullName evidence="2">Uncharacterized protein</fullName>
    </submittedName>
</protein>
<evidence type="ECO:0000256" key="1">
    <source>
        <dbReference type="SAM" id="MobiDB-lite"/>
    </source>
</evidence>
<name>A0ABD1RUM1_9LAMI</name>
<proteinExistence type="predicted"/>
<gene>
    <name evidence="2" type="ORF">Adt_26332</name>
</gene>
<sequence>MAPKRPPTAAEKRKKKATGGTSKKAQVETPDSSHYLSKEHEERFKNLTSQWSIWRERMIQLEDFLHSELYNLIDMCGWSKIRETRHKIYSQLVHEFYTNFNQEIDIHGT</sequence>